<evidence type="ECO:0000256" key="3">
    <source>
        <dbReference type="ARBA" id="ARBA00024247"/>
    </source>
</evidence>
<proteinExistence type="inferred from homology"/>
<dbReference type="Proteomes" id="UP000501130">
    <property type="component" value="Chromosome"/>
</dbReference>
<keyword evidence="1" id="KW-0547">Nucleotide-binding</keyword>
<accession>A0ABX6N4L7</accession>
<protein>
    <recommendedName>
        <fullName evidence="3">Molybdopterin synthase sulfur carrier subunit</fullName>
    </recommendedName>
</protein>
<dbReference type="InterPro" id="IPR044672">
    <property type="entry name" value="MOCS2A"/>
</dbReference>
<evidence type="ECO:0000256" key="1">
    <source>
        <dbReference type="ARBA" id="ARBA00022741"/>
    </source>
</evidence>
<dbReference type="PANTHER" id="PTHR33359">
    <property type="entry name" value="MOLYBDOPTERIN SYNTHASE SULFUR CARRIER SUBUNIT"/>
    <property type="match status" value="1"/>
</dbReference>
<reference evidence="4 5" key="1">
    <citation type="submission" date="2020-05" db="EMBL/GenBank/DDBJ databases">
        <title>Compete genome of Limnobacter sp. SAORIC-580.</title>
        <authorList>
            <person name="Song J."/>
            <person name="Cho J.-C."/>
        </authorList>
    </citation>
    <scope>NUCLEOTIDE SEQUENCE [LARGE SCALE GENOMIC DNA]</scope>
    <source>
        <strain evidence="4 5">SAORIC-580</strain>
    </source>
</reference>
<organism evidence="4 5">
    <name type="scientific">Limnobacter profundi</name>
    <dbReference type="NCBI Taxonomy" id="2732163"/>
    <lineage>
        <taxon>Bacteria</taxon>
        <taxon>Pseudomonadati</taxon>
        <taxon>Pseudomonadota</taxon>
        <taxon>Betaproteobacteria</taxon>
        <taxon>Burkholderiales</taxon>
        <taxon>Burkholderiaceae</taxon>
        <taxon>Limnobacter</taxon>
    </lineage>
</organism>
<comment type="similarity">
    <text evidence="2">Belongs to the MoaD family.</text>
</comment>
<dbReference type="NCBIfam" id="TIGR01682">
    <property type="entry name" value="moaD"/>
    <property type="match status" value="1"/>
</dbReference>
<dbReference type="EMBL" id="CP053084">
    <property type="protein sequence ID" value="QJR29351.1"/>
    <property type="molecule type" value="Genomic_DNA"/>
</dbReference>
<evidence type="ECO:0000313" key="5">
    <source>
        <dbReference type="Proteomes" id="UP000501130"/>
    </source>
</evidence>
<dbReference type="InterPro" id="IPR003749">
    <property type="entry name" value="ThiS/MoaD-like"/>
</dbReference>
<keyword evidence="5" id="KW-1185">Reference proteome</keyword>
<dbReference type="InterPro" id="IPR016155">
    <property type="entry name" value="Mopterin_synth/thiamin_S_b"/>
</dbReference>
<dbReference type="SUPFAM" id="SSF54285">
    <property type="entry name" value="MoaD/ThiS"/>
    <property type="match status" value="1"/>
</dbReference>
<name>A0ABX6N4L7_9BURK</name>
<dbReference type="RefSeq" id="WP_171098666.1">
    <property type="nucleotide sequence ID" value="NZ_CP053084.1"/>
</dbReference>
<dbReference type="Pfam" id="PF02597">
    <property type="entry name" value="ThiS"/>
    <property type="match status" value="1"/>
</dbReference>
<dbReference type="PANTHER" id="PTHR33359:SF1">
    <property type="entry name" value="MOLYBDOPTERIN SYNTHASE SULFUR CARRIER SUBUNIT"/>
    <property type="match status" value="1"/>
</dbReference>
<gene>
    <name evidence="4" type="primary">moaD</name>
    <name evidence="4" type="ORF">HKT17_06300</name>
</gene>
<dbReference type="Gene3D" id="3.10.20.30">
    <property type="match status" value="1"/>
</dbReference>
<evidence type="ECO:0000313" key="4">
    <source>
        <dbReference type="EMBL" id="QJR29351.1"/>
    </source>
</evidence>
<evidence type="ECO:0000256" key="2">
    <source>
        <dbReference type="ARBA" id="ARBA00024200"/>
    </source>
</evidence>
<sequence length="85" mass="9134">MKVKVRFFASLKEQFGQDSLEVNSAFSPATVGGLRTHLCAQYPDFAKAVSEVGRLRAAVNQDMADDETPVGEQAEVAFFPPVTGG</sequence>
<dbReference type="CDD" id="cd00754">
    <property type="entry name" value="Ubl_MoaD"/>
    <property type="match status" value="1"/>
</dbReference>
<dbReference type="InterPro" id="IPR012675">
    <property type="entry name" value="Beta-grasp_dom_sf"/>
</dbReference>